<name>A0ABP4GC70_9PSEU</name>
<dbReference type="Pfam" id="PF08028">
    <property type="entry name" value="Acyl-CoA_dh_2"/>
    <property type="match status" value="1"/>
</dbReference>
<keyword evidence="1" id="KW-0560">Oxidoreductase</keyword>
<dbReference type="InterPro" id="IPR013786">
    <property type="entry name" value="AcylCoA_DH/ox_N"/>
</dbReference>
<dbReference type="SUPFAM" id="SSF47203">
    <property type="entry name" value="Acyl-CoA dehydrogenase C-terminal domain-like"/>
    <property type="match status" value="1"/>
</dbReference>
<comment type="caution">
    <text evidence="5">The sequence shown here is derived from an EMBL/GenBank/DDBJ whole genome shotgun (WGS) entry which is preliminary data.</text>
</comment>
<dbReference type="InterPro" id="IPR050741">
    <property type="entry name" value="Acyl-CoA_dehydrogenase"/>
</dbReference>
<dbReference type="InterPro" id="IPR036250">
    <property type="entry name" value="AcylCo_DH-like_C"/>
</dbReference>
<gene>
    <name evidence="5" type="ORF">GCM10009675_49040</name>
</gene>
<dbReference type="PIRSF" id="PIRSF016578">
    <property type="entry name" value="HsaA"/>
    <property type="match status" value="1"/>
</dbReference>
<dbReference type="Gene3D" id="1.20.140.10">
    <property type="entry name" value="Butyryl-CoA Dehydrogenase, subunit A, domain 3"/>
    <property type="match status" value="1"/>
</dbReference>
<accession>A0ABP4GC70</accession>
<feature type="domain" description="Acyl-CoA dehydrogenase/oxidase N-terminal" evidence="3">
    <location>
        <begin position="20"/>
        <end position="85"/>
    </location>
</feature>
<dbReference type="InterPro" id="IPR037069">
    <property type="entry name" value="AcylCoA_DH/ox_N_sf"/>
</dbReference>
<keyword evidence="6" id="KW-1185">Reference proteome</keyword>
<dbReference type="CDD" id="cd01159">
    <property type="entry name" value="NcnH"/>
    <property type="match status" value="1"/>
</dbReference>
<dbReference type="SUPFAM" id="SSF56645">
    <property type="entry name" value="Acyl-CoA dehydrogenase NM domain-like"/>
    <property type="match status" value="1"/>
</dbReference>
<dbReference type="Gene3D" id="2.40.110.10">
    <property type="entry name" value="Butyryl-CoA Dehydrogenase, subunit A, domain 2"/>
    <property type="match status" value="1"/>
</dbReference>
<dbReference type="Gene3D" id="1.10.540.10">
    <property type="entry name" value="Acyl-CoA dehydrogenase/oxidase, N-terminal domain"/>
    <property type="match status" value="1"/>
</dbReference>
<evidence type="ECO:0000259" key="4">
    <source>
        <dbReference type="Pfam" id="PF08028"/>
    </source>
</evidence>
<proteinExistence type="inferred from homology"/>
<dbReference type="InterPro" id="IPR013107">
    <property type="entry name" value="Acyl-CoA_DH_C"/>
</dbReference>
<dbReference type="GO" id="GO:0004497">
    <property type="term" value="F:monooxygenase activity"/>
    <property type="evidence" value="ECO:0007669"/>
    <property type="project" value="UniProtKB-KW"/>
</dbReference>
<dbReference type="NCBIfam" id="NF045629">
    <property type="entry name" value="monooxsub_HsaA"/>
    <property type="match status" value="1"/>
</dbReference>
<dbReference type="InterPro" id="IPR054617">
    <property type="entry name" value="HsaA"/>
</dbReference>
<dbReference type="Proteomes" id="UP001500467">
    <property type="component" value="Unassembled WGS sequence"/>
</dbReference>
<keyword evidence="5" id="KW-0503">Monooxygenase</keyword>
<dbReference type="EMBL" id="BAAALM010000019">
    <property type="protein sequence ID" value="GAA1220467.1"/>
    <property type="molecule type" value="Genomic_DNA"/>
</dbReference>
<comment type="similarity">
    <text evidence="2">Belongs to the HpaH/HsaA monooxygenase family.</text>
</comment>
<dbReference type="PANTHER" id="PTHR48083:SF19">
    <property type="entry name" value="FLAVIN-DEPENDENT MONOOXYGENASE, OXYGENASE SUBUNIT HSAA"/>
    <property type="match status" value="1"/>
</dbReference>
<dbReference type="InterPro" id="IPR009100">
    <property type="entry name" value="AcylCoA_DH/oxidase_NM_dom_sf"/>
</dbReference>
<reference evidence="6" key="1">
    <citation type="journal article" date="2019" name="Int. J. Syst. Evol. Microbiol.">
        <title>The Global Catalogue of Microorganisms (GCM) 10K type strain sequencing project: providing services to taxonomists for standard genome sequencing and annotation.</title>
        <authorList>
            <consortium name="The Broad Institute Genomics Platform"/>
            <consortium name="The Broad Institute Genome Sequencing Center for Infectious Disease"/>
            <person name="Wu L."/>
            <person name="Ma J."/>
        </authorList>
    </citation>
    <scope>NUCLEOTIDE SEQUENCE [LARGE SCALE GENOMIC DNA]</scope>
    <source>
        <strain evidence="6">JCM 13022</strain>
    </source>
</reference>
<sequence length="410" mass="44241">MSEQGAHAVIAGIEELLPVLRERAQEAEDARRIPDESIKALQETGFFKLLQPKPYGGYEADPVTFYTAVKLIASACGSTGWVASILGVHPWHLGLFEARAQEDVWGGGAGSDGIDTLISSSYAPMGKATLVDSGGAPVNEGVADGGGYRLSGKWSFSSGCGHATWVLLGAPAFDADGNAVDFCTYLLPAADYTVDDVWDTVGLRGTGSNDIVVEDVFVPKHRTLSFLLTSKLDTPGQKVNPGPLYRLPYGSVHPSTITAPIIGMAQGAYDAHLEHQRRRVRAAYAGEKSQEDPFAKVRIAEAASEIDAAWLQLTHNIDELYQLACRGEKLPFDTRLRVRRDQVRGTERAIAAVDRLFENSGGRALQTGTPIQRFWRDAHAGRVHAANDPERAYTMFGTGAFGLPVENAMV</sequence>
<evidence type="ECO:0000259" key="3">
    <source>
        <dbReference type="Pfam" id="PF02771"/>
    </source>
</evidence>
<evidence type="ECO:0000313" key="6">
    <source>
        <dbReference type="Proteomes" id="UP001500467"/>
    </source>
</evidence>
<organism evidence="5 6">
    <name type="scientific">Prauserella alba</name>
    <dbReference type="NCBI Taxonomy" id="176898"/>
    <lineage>
        <taxon>Bacteria</taxon>
        <taxon>Bacillati</taxon>
        <taxon>Actinomycetota</taxon>
        <taxon>Actinomycetes</taxon>
        <taxon>Pseudonocardiales</taxon>
        <taxon>Pseudonocardiaceae</taxon>
        <taxon>Prauserella</taxon>
    </lineage>
</organism>
<dbReference type="RefSeq" id="WP_253853791.1">
    <property type="nucleotide sequence ID" value="NZ_BAAALM010000019.1"/>
</dbReference>
<dbReference type="PANTHER" id="PTHR48083">
    <property type="entry name" value="MEDIUM-CHAIN SPECIFIC ACYL-COA DEHYDROGENASE, MITOCHONDRIAL-RELATED"/>
    <property type="match status" value="1"/>
</dbReference>
<evidence type="ECO:0000256" key="1">
    <source>
        <dbReference type="ARBA" id="ARBA00023002"/>
    </source>
</evidence>
<dbReference type="InterPro" id="IPR046373">
    <property type="entry name" value="Acyl-CoA_Oxase/DH_mid-dom_sf"/>
</dbReference>
<evidence type="ECO:0000313" key="5">
    <source>
        <dbReference type="EMBL" id="GAA1220467.1"/>
    </source>
</evidence>
<dbReference type="Pfam" id="PF02771">
    <property type="entry name" value="Acyl-CoA_dh_N"/>
    <property type="match status" value="1"/>
</dbReference>
<feature type="domain" description="Acyl-CoA dehydrogenase C-terminal" evidence="4">
    <location>
        <begin position="256"/>
        <end position="388"/>
    </location>
</feature>
<evidence type="ECO:0000256" key="2">
    <source>
        <dbReference type="ARBA" id="ARBA00049661"/>
    </source>
</evidence>
<protein>
    <submittedName>
        <fullName evidence="5">Flavin-dependent monooxygenase</fullName>
    </submittedName>
</protein>